<reference evidence="2" key="2">
    <citation type="submission" date="2021-03" db="UniProtKB">
        <authorList>
            <consortium name="EnsemblPlants"/>
        </authorList>
    </citation>
    <scope>IDENTIFICATION</scope>
</reference>
<keyword evidence="1" id="KW-0732">Signal</keyword>
<gene>
    <name evidence="2" type="primary">LOC115724246</name>
</gene>
<feature type="chain" id="PRO_5031552335" evidence="1">
    <location>
        <begin position="21"/>
        <end position="68"/>
    </location>
</feature>
<reference evidence="2" key="1">
    <citation type="submission" date="2018-11" db="EMBL/GenBank/DDBJ databases">
        <authorList>
            <person name="Grassa J C."/>
        </authorList>
    </citation>
    <scope>NUCLEOTIDE SEQUENCE [LARGE SCALE GENOMIC DNA]</scope>
</reference>
<accession>A0A803QW82</accession>
<feature type="signal peptide" evidence="1">
    <location>
        <begin position="1"/>
        <end position="20"/>
    </location>
</feature>
<dbReference type="EnsemblPlants" id="novel_model_2160_5bd9a17a.1.5bd9b136">
    <property type="protein sequence ID" value="cds.novel_model_2160_5bd9a17a.1.5bd9b136"/>
    <property type="gene ID" value="novel_gene_1158_5bd9a17a"/>
</dbReference>
<sequence length="68" mass="7353">MQKAPFREKALLLLMILCLAHHFPGSATHQGTVRQGISTSTISRGLIPSAHTMPDFLLSPISSLDLTP</sequence>
<dbReference type="EMBL" id="UZAU01000072">
    <property type="status" value="NOT_ANNOTATED_CDS"/>
    <property type="molecule type" value="Genomic_DNA"/>
</dbReference>
<protein>
    <submittedName>
        <fullName evidence="2">Uncharacterized protein</fullName>
    </submittedName>
</protein>
<dbReference type="AlphaFoldDB" id="A0A803QW82"/>
<keyword evidence="3" id="KW-1185">Reference proteome</keyword>
<dbReference type="Proteomes" id="UP000596661">
    <property type="component" value="Chromosome 1"/>
</dbReference>
<dbReference type="Gramene" id="novel_model_2160_5bd9a17a.1.5bd9b136">
    <property type="protein sequence ID" value="cds.novel_model_2160_5bd9a17a.1.5bd9b136"/>
    <property type="gene ID" value="novel_gene_1158_5bd9a17a"/>
</dbReference>
<name>A0A803QW82_CANSA</name>
<evidence type="ECO:0000313" key="3">
    <source>
        <dbReference type="Proteomes" id="UP000596661"/>
    </source>
</evidence>
<evidence type="ECO:0000313" key="2">
    <source>
        <dbReference type="EnsemblPlants" id="cds.novel_model_2160_5bd9a17a.1.5bd9b136"/>
    </source>
</evidence>
<proteinExistence type="predicted"/>
<organism evidence="2 3">
    <name type="scientific">Cannabis sativa</name>
    <name type="common">Hemp</name>
    <name type="synonym">Marijuana</name>
    <dbReference type="NCBI Taxonomy" id="3483"/>
    <lineage>
        <taxon>Eukaryota</taxon>
        <taxon>Viridiplantae</taxon>
        <taxon>Streptophyta</taxon>
        <taxon>Embryophyta</taxon>
        <taxon>Tracheophyta</taxon>
        <taxon>Spermatophyta</taxon>
        <taxon>Magnoliopsida</taxon>
        <taxon>eudicotyledons</taxon>
        <taxon>Gunneridae</taxon>
        <taxon>Pentapetalae</taxon>
        <taxon>rosids</taxon>
        <taxon>fabids</taxon>
        <taxon>Rosales</taxon>
        <taxon>Cannabaceae</taxon>
        <taxon>Cannabis</taxon>
    </lineage>
</organism>
<evidence type="ECO:0000256" key="1">
    <source>
        <dbReference type="SAM" id="SignalP"/>
    </source>
</evidence>